<organism evidence="2 3">
    <name type="scientific">Acidaminococcus fermentans</name>
    <dbReference type="NCBI Taxonomy" id="905"/>
    <lineage>
        <taxon>Bacteria</taxon>
        <taxon>Bacillati</taxon>
        <taxon>Bacillota</taxon>
        <taxon>Negativicutes</taxon>
        <taxon>Acidaminococcales</taxon>
        <taxon>Acidaminococcaceae</taxon>
        <taxon>Acidaminococcus</taxon>
    </lineage>
</organism>
<evidence type="ECO:0000256" key="1">
    <source>
        <dbReference type="SAM" id="MobiDB-lite"/>
    </source>
</evidence>
<evidence type="ECO:0008006" key="4">
    <source>
        <dbReference type="Google" id="ProtNLM"/>
    </source>
</evidence>
<evidence type="ECO:0000313" key="3">
    <source>
        <dbReference type="Proteomes" id="UP000441455"/>
    </source>
</evidence>
<protein>
    <recommendedName>
        <fullName evidence="4">Plasmid mobilization relaxosome protein MobC</fullName>
    </recommendedName>
</protein>
<evidence type="ECO:0000313" key="2">
    <source>
        <dbReference type="EMBL" id="MSS81260.1"/>
    </source>
</evidence>
<feature type="compositionally biased region" description="Low complexity" evidence="1">
    <location>
        <begin position="150"/>
        <end position="166"/>
    </location>
</feature>
<comment type="caution">
    <text evidence="2">The sequence shown here is derived from an EMBL/GenBank/DDBJ whole genome shotgun (WGS) entry which is preliminary data.</text>
</comment>
<reference evidence="2 3" key="1">
    <citation type="submission" date="2019-08" db="EMBL/GenBank/DDBJ databases">
        <title>In-depth cultivation of the pig gut microbiome towards novel bacterial diversity and tailored functional studies.</title>
        <authorList>
            <person name="Wylensek D."/>
            <person name="Hitch T.C.A."/>
            <person name="Clavel T."/>
        </authorList>
    </citation>
    <scope>NUCLEOTIDE SEQUENCE [LARGE SCALE GENOMIC DNA]</scope>
    <source>
        <strain evidence="2 3">WCA-389-WT-5B</strain>
    </source>
</reference>
<dbReference type="EMBL" id="VULN01000002">
    <property type="protein sequence ID" value="MSS81260.1"/>
    <property type="molecule type" value="Genomic_DNA"/>
</dbReference>
<name>A0A6N7VJN0_ACIFE</name>
<gene>
    <name evidence="2" type="ORF">FX155_01310</name>
</gene>
<dbReference type="Proteomes" id="UP000441455">
    <property type="component" value="Unassembled WGS sequence"/>
</dbReference>
<accession>A0A6N7VJN0</accession>
<dbReference type="RefSeq" id="WP_154487481.1">
    <property type="nucleotide sequence ID" value="NZ_VULN01000002.1"/>
</dbReference>
<feature type="region of interest" description="Disordered" evidence="1">
    <location>
        <begin position="147"/>
        <end position="166"/>
    </location>
</feature>
<dbReference type="AlphaFoldDB" id="A0A6N7VJN0"/>
<sequence length="166" mass="19058">MNQTVTPKTHRLRNHQALVRFTDEEWNDLQGKLKVSQQTLQAYALNALRHSRISTASEVREIQMIGHHFDFANQQLRGACSNLNQLAKALNKLNRIMETQTVSQQQFLSLVGLIPTRPELDNCMLTIQNWRKEMEIPWQSLRQFLARQRPTAASGTPSSTSCETTK</sequence>
<proteinExistence type="predicted"/>